<dbReference type="GO" id="GO:0050660">
    <property type="term" value="F:flavin adenine dinucleotide binding"/>
    <property type="evidence" value="ECO:0007669"/>
    <property type="project" value="InterPro"/>
</dbReference>
<dbReference type="InterPro" id="IPR044751">
    <property type="entry name" value="Ion_transp-like_CBS"/>
</dbReference>
<dbReference type="CDD" id="cd04590">
    <property type="entry name" value="CBS_pair_CorC_HlyC_assoc"/>
    <property type="match status" value="1"/>
</dbReference>
<evidence type="ECO:0000256" key="1">
    <source>
        <dbReference type="ARBA" id="ARBA00004651"/>
    </source>
</evidence>
<protein>
    <submittedName>
        <fullName evidence="12">Gliding motility-associated protein GldE</fullName>
    </submittedName>
</protein>
<evidence type="ECO:0000256" key="2">
    <source>
        <dbReference type="ARBA" id="ARBA00006337"/>
    </source>
</evidence>
<accession>A0A1V9G642</accession>
<gene>
    <name evidence="12" type="ORF">A3860_15760</name>
</gene>
<evidence type="ECO:0000256" key="9">
    <source>
        <dbReference type="PROSITE-ProRule" id="PRU00703"/>
    </source>
</evidence>
<dbReference type="InterPro" id="IPR046342">
    <property type="entry name" value="CBS_dom_sf"/>
</dbReference>
<evidence type="ECO:0000256" key="6">
    <source>
        <dbReference type="ARBA" id="ARBA00022989"/>
    </source>
</evidence>
<dbReference type="InterPro" id="IPR019862">
    <property type="entry name" value="Motility-assoc_prot_GldE"/>
</dbReference>
<dbReference type="RefSeq" id="WP_081145885.1">
    <property type="nucleotide sequence ID" value="NZ_LVYD01000013.1"/>
</dbReference>
<keyword evidence="13" id="KW-1185">Reference proteome</keyword>
<evidence type="ECO:0000313" key="13">
    <source>
        <dbReference type="Proteomes" id="UP000192796"/>
    </source>
</evidence>
<evidence type="ECO:0000256" key="8">
    <source>
        <dbReference type="ARBA" id="ARBA00023136"/>
    </source>
</evidence>
<evidence type="ECO:0000256" key="4">
    <source>
        <dbReference type="ARBA" id="ARBA00022692"/>
    </source>
</evidence>
<dbReference type="InterPro" id="IPR000644">
    <property type="entry name" value="CBS_dom"/>
</dbReference>
<dbReference type="OrthoDB" id="9798188at2"/>
<dbReference type="InterPro" id="IPR016169">
    <property type="entry name" value="FAD-bd_PCMH_sub2"/>
</dbReference>
<dbReference type="InterPro" id="IPR036318">
    <property type="entry name" value="FAD-bd_PCMH-like_sf"/>
</dbReference>
<keyword evidence="5" id="KW-0677">Repeat</keyword>
<dbReference type="FunFam" id="3.10.580.10:FF:000002">
    <property type="entry name" value="Magnesium/cobalt efflux protein CorC"/>
    <property type="match status" value="1"/>
</dbReference>
<evidence type="ECO:0000256" key="3">
    <source>
        <dbReference type="ARBA" id="ARBA00022475"/>
    </source>
</evidence>
<dbReference type="GO" id="GO:0005886">
    <property type="term" value="C:plasma membrane"/>
    <property type="evidence" value="ECO:0007669"/>
    <property type="project" value="UniProtKB-SubCell"/>
</dbReference>
<comment type="subcellular location">
    <subcellularLocation>
        <location evidence="1">Cell membrane</location>
        <topology evidence="1">Multi-pass membrane protein</topology>
    </subcellularLocation>
</comment>
<dbReference type="SUPFAM" id="SSF56176">
    <property type="entry name" value="FAD-binding/transporter-associated domain-like"/>
    <property type="match status" value="1"/>
</dbReference>
<dbReference type="Proteomes" id="UP000192796">
    <property type="component" value="Unassembled WGS sequence"/>
</dbReference>
<dbReference type="PANTHER" id="PTHR22777">
    <property type="entry name" value="HEMOLYSIN-RELATED"/>
    <property type="match status" value="1"/>
</dbReference>
<evidence type="ECO:0000313" key="12">
    <source>
        <dbReference type="EMBL" id="OQP66040.1"/>
    </source>
</evidence>
<feature type="transmembrane region" description="Helical" evidence="10">
    <location>
        <begin position="86"/>
        <end position="105"/>
    </location>
</feature>
<dbReference type="EMBL" id="LVYD01000013">
    <property type="protein sequence ID" value="OQP66040.1"/>
    <property type="molecule type" value="Genomic_DNA"/>
</dbReference>
<dbReference type="Pfam" id="PF03471">
    <property type="entry name" value="CorC_HlyC"/>
    <property type="match status" value="1"/>
</dbReference>
<feature type="transmembrane region" description="Helical" evidence="10">
    <location>
        <begin position="117"/>
        <end position="137"/>
    </location>
</feature>
<feature type="domain" description="CBS" evidence="11">
    <location>
        <begin position="294"/>
        <end position="351"/>
    </location>
</feature>
<dbReference type="InterPro" id="IPR002550">
    <property type="entry name" value="CNNM"/>
</dbReference>
<evidence type="ECO:0000256" key="10">
    <source>
        <dbReference type="SAM" id="Phobius"/>
    </source>
</evidence>
<keyword evidence="3" id="KW-1003">Cell membrane</keyword>
<dbReference type="InterPro" id="IPR005170">
    <property type="entry name" value="Transptr-assoc_dom"/>
</dbReference>
<sequence length="450" mass="51352">MDKPLLIFGSEYVNKLLLMVTNVQATTLLAAAVLVLLLLSFFISGAEMAFFSLTYRDINMLKTKQDTGWKRIASLLEEPRALQTSLMIANTLVNIGVIILTNFFIDQVLIIKPGNVSMWVGYGIKLVIISFLIILFGEILPKVRASQNNLRSAYEASFLVEVVFYMFKRISVWLLKVSDTVESLFGGKASRAYTHQQLEQAIKSTIHEEEEQRILAGIYKFPNITVKQIMRTRLDVNGIEYEASFQALKRKVEELHYSRLPVYRKSLDDIVGIVHTKDLLPHLNEPDNFDWHIVVRPPFFVHEQKHIEDLLKEFQTRHIHFAVVVDEFGGTSGIVTLEDILEEIIGDIRDEFDEEETGSKKVDDHTYIFEGRTMIHDACKMMSLQEDTFDAVKGDSDSMAGLMLELVGEIPKVNDTASVGDFDFEALEVDRNRIRKIKVTINIKQDKQVS</sequence>
<dbReference type="SMART" id="SM01091">
    <property type="entry name" value="CorC_HlyC"/>
    <property type="match status" value="1"/>
</dbReference>
<reference evidence="12 13" key="1">
    <citation type="submission" date="2016-03" db="EMBL/GenBank/DDBJ databases">
        <title>Niastella vici sp. nov., isolated from farmland soil.</title>
        <authorList>
            <person name="Chen L."/>
            <person name="Wang D."/>
            <person name="Yang S."/>
            <person name="Wang G."/>
        </authorList>
    </citation>
    <scope>NUCLEOTIDE SEQUENCE [LARGE SCALE GENOMIC DNA]</scope>
    <source>
        <strain evidence="12 13">DJ57</strain>
    </source>
</reference>
<dbReference type="Gene3D" id="3.30.465.10">
    <property type="match status" value="1"/>
</dbReference>
<keyword evidence="4 10" id="KW-0812">Transmembrane</keyword>
<dbReference type="PANTHER" id="PTHR22777:SF32">
    <property type="entry name" value="UPF0053 INNER MEMBRANE PROTEIN YFJD"/>
    <property type="match status" value="1"/>
</dbReference>
<evidence type="ECO:0000256" key="7">
    <source>
        <dbReference type="ARBA" id="ARBA00023122"/>
    </source>
</evidence>
<name>A0A1V9G642_9BACT</name>
<dbReference type="SUPFAM" id="SSF54631">
    <property type="entry name" value="CBS-domain pair"/>
    <property type="match status" value="1"/>
</dbReference>
<evidence type="ECO:0000256" key="5">
    <source>
        <dbReference type="ARBA" id="ARBA00022737"/>
    </source>
</evidence>
<dbReference type="AlphaFoldDB" id="A0A1V9G642"/>
<dbReference type="PROSITE" id="PS51371">
    <property type="entry name" value="CBS"/>
    <property type="match status" value="1"/>
</dbReference>
<dbReference type="Pfam" id="PF00571">
    <property type="entry name" value="CBS"/>
    <property type="match status" value="2"/>
</dbReference>
<dbReference type="Pfam" id="PF01595">
    <property type="entry name" value="CNNM"/>
    <property type="match status" value="1"/>
</dbReference>
<feature type="transmembrane region" description="Helical" evidence="10">
    <location>
        <begin position="28"/>
        <end position="55"/>
    </location>
</feature>
<dbReference type="STRING" id="1703345.A3860_15760"/>
<keyword evidence="6 10" id="KW-1133">Transmembrane helix</keyword>
<keyword evidence="8 10" id="KW-0472">Membrane</keyword>
<organism evidence="12 13">
    <name type="scientific">Niastella vici</name>
    <dbReference type="NCBI Taxonomy" id="1703345"/>
    <lineage>
        <taxon>Bacteria</taxon>
        <taxon>Pseudomonadati</taxon>
        <taxon>Bacteroidota</taxon>
        <taxon>Chitinophagia</taxon>
        <taxon>Chitinophagales</taxon>
        <taxon>Chitinophagaceae</taxon>
        <taxon>Niastella</taxon>
    </lineage>
</organism>
<comment type="caution">
    <text evidence="12">The sequence shown here is derived from an EMBL/GenBank/DDBJ whole genome shotgun (WGS) entry which is preliminary data.</text>
</comment>
<dbReference type="NCBIfam" id="TIGR03520">
    <property type="entry name" value="GldE"/>
    <property type="match status" value="1"/>
</dbReference>
<proteinExistence type="inferred from homology"/>
<dbReference type="Gene3D" id="3.10.580.10">
    <property type="entry name" value="CBS-domain"/>
    <property type="match status" value="1"/>
</dbReference>
<keyword evidence="7 9" id="KW-0129">CBS domain</keyword>
<comment type="similarity">
    <text evidence="2">Belongs to the UPF0053 family.</text>
</comment>
<evidence type="ECO:0000259" key="11">
    <source>
        <dbReference type="PROSITE" id="PS51371"/>
    </source>
</evidence>